<evidence type="ECO:0000259" key="1">
    <source>
        <dbReference type="Pfam" id="PF03358"/>
    </source>
</evidence>
<dbReference type="Pfam" id="PF03358">
    <property type="entry name" value="FMN_red"/>
    <property type="match status" value="1"/>
</dbReference>
<evidence type="ECO:0000313" key="3">
    <source>
        <dbReference type="Proteomes" id="UP001501470"/>
    </source>
</evidence>
<feature type="domain" description="NADPH-dependent FMN reductase-like" evidence="1">
    <location>
        <begin position="28"/>
        <end position="169"/>
    </location>
</feature>
<comment type="caution">
    <text evidence="2">The sequence shown here is derived from an EMBL/GenBank/DDBJ whole genome shotgun (WGS) entry which is preliminary data.</text>
</comment>
<dbReference type="EMBL" id="BAAAQD010000012">
    <property type="protein sequence ID" value="GAA1532375.1"/>
    <property type="molecule type" value="Genomic_DNA"/>
</dbReference>
<dbReference type="Gene3D" id="3.40.50.360">
    <property type="match status" value="1"/>
</dbReference>
<proteinExistence type="predicted"/>
<dbReference type="PANTHER" id="PTHR30543">
    <property type="entry name" value="CHROMATE REDUCTASE"/>
    <property type="match status" value="1"/>
</dbReference>
<sequence>MLTRQQNPATVVDTSAIERGRTVHTLQIIIASTRPGRVGLPVAEWIHAAAVKHGGFEQVELVDLAERNLPLMDEPNHPRLRRYEHQHTLDWSATVDRADAFVIVMPEYNHGYTAPLKNALDYLSQEWAHKPVGLVSYGGVAAGARAVQSLKPVLTVLKMMPIPEGVHIPFVAQFVDEDGTLRPNETMEAGAVTMLDELVRWTGALAPLRAPAAG</sequence>
<accession>A0ABN2B2E6</accession>
<dbReference type="Proteomes" id="UP001501470">
    <property type="component" value="Unassembled WGS sequence"/>
</dbReference>
<dbReference type="InterPro" id="IPR050712">
    <property type="entry name" value="NAD(P)H-dep_reductase"/>
</dbReference>
<reference evidence="2 3" key="1">
    <citation type="journal article" date="2019" name="Int. J. Syst. Evol. Microbiol.">
        <title>The Global Catalogue of Microorganisms (GCM) 10K type strain sequencing project: providing services to taxonomists for standard genome sequencing and annotation.</title>
        <authorList>
            <consortium name="The Broad Institute Genomics Platform"/>
            <consortium name="The Broad Institute Genome Sequencing Center for Infectious Disease"/>
            <person name="Wu L."/>
            <person name="Ma J."/>
        </authorList>
    </citation>
    <scope>NUCLEOTIDE SEQUENCE [LARGE SCALE GENOMIC DNA]</scope>
    <source>
        <strain evidence="2 3">JCM 15933</strain>
    </source>
</reference>
<organism evidence="2 3">
    <name type="scientific">Dactylosporangium maewongense</name>
    <dbReference type="NCBI Taxonomy" id="634393"/>
    <lineage>
        <taxon>Bacteria</taxon>
        <taxon>Bacillati</taxon>
        <taxon>Actinomycetota</taxon>
        <taxon>Actinomycetes</taxon>
        <taxon>Micromonosporales</taxon>
        <taxon>Micromonosporaceae</taxon>
        <taxon>Dactylosporangium</taxon>
    </lineage>
</organism>
<dbReference type="SUPFAM" id="SSF52218">
    <property type="entry name" value="Flavoproteins"/>
    <property type="match status" value="1"/>
</dbReference>
<evidence type="ECO:0000313" key="2">
    <source>
        <dbReference type="EMBL" id="GAA1532375.1"/>
    </source>
</evidence>
<protein>
    <submittedName>
        <fullName evidence="2">NADPH-dependent FMN reductase</fullName>
    </submittedName>
</protein>
<keyword evidence="3" id="KW-1185">Reference proteome</keyword>
<name>A0ABN2B2E6_9ACTN</name>
<dbReference type="InterPro" id="IPR029039">
    <property type="entry name" value="Flavoprotein-like_sf"/>
</dbReference>
<dbReference type="PANTHER" id="PTHR30543:SF21">
    <property type="entry name" value="NAD(P)H-DEPENDENT FMN REDUCTASE LOT6"/>
    <property type="match status" value="1"/>
</dbReference>
<gene>
    <name evidence="2" type="ORF">GCM10009827_057810</name>
</gene>
<dbReference type="InterPro" id="IPR005025">
    <property type="entry name" value="FMN_Rdtase-like_dom"/>
</dbReference>